<reference evidence="9" key="1">
    <citation type="submission" date="2023-07" db="EMBL/GenBank/DDBJ databases">
        <title>Novel species in the genus Lipingzhangella isolated from Sambhar Salt Lake.</title>
        <authorList>
            <person name="Jiya N."/>
            <person name="Kajale S."/>
            <person name="Sharma A."/>
        </authorList>
    </citation>
    <scope>NUCLEOTIDE SEQUENCE [LARGE SCALE GENOMIC DNA]</scope>
    <source>
        <strain evidence="9">LS1_29</strain>
    </source>
</reference>
<evidence type="ECO:0000256" key="6">
    <source>
        <dbReference type="RuleBase" id="RU361157"/>
    </source>
</evidence>
<dbReference type="EMBL" id="JAVLVT010000010">
    <property type="protein sequence ID" value="MDS1272347.1"/>
    <property type="molecule type" value="Genomic_DNA"/>
</dbReference>
<proteinExistence type="inferred from homology"/>
<evidence type="ECO:0000313" key="8">
    <source>
        <dbReference type="EMBL" id="MDS1272347.1"/>
    </source>
</evidence>
<dbReference type="Pfam" id="PF01061">
    <property type="entry name" value="ABC2_membrane"/>
    <property type="match status" value="1"/>
</dbReference>
<dbReference type="InterPro" id="IPR051784">
    <property type="entry name" value="Nod_factor_ABC_transporter"/>
</dbReference>
<feature type="transmembrane region" description="Helical" evidence="6">
    <location>
        <begin position="150"/>
        <end position="172"/>
    </location>
</feature>
<comment type="subcellular location">
    <subcellularLocation>
        <location evidence="6">Cell membrane</location>
        <topology evidence="6">Multi-pass membrane protein</topology>
    </subcellularLocation>
    <subcellularLocation>
        <location evidence="1">Membrane</location>
        <topology evidence="1">Multi-pass membrane protein</topology>
    </subcellularLocation>
</comment>
<evidence type="ECO:0000259" key="7">
    <source>
        <dbReference type="PROSITE" id="PS51012"/>
    </source>
</evidence>
<keyword evidence="6" id="KW-0813">Transport</keyword>
<comment type="similarity">
    <text evidence="6">Belongs to the ABC-2 integral membrane protein family.</text>
</comment>
<keyword evidence="2 6" id="KW-0812">Transmembrane</keyword>
<keyword evidence="5" id="KW-0046">Antibiotic resistance</keyword>
<evidence type="ECO:0000313" key="9">
    <source>
        <dbReference type="Proteomes" id="UP001250214"/>
    </source>
</evidence>
<dbReference type="InterPro" id="IPR013525">
    <property type="entry name" value="ABC2_TM"/>
</dbReference>
<dbReference type="PROSITE" id="PS51012">
    <property type="entry name" value="ABC_TM2"/>
    <property type="match status" value="1"/>
</dbReference>
<organism evidence="8 9">
    <name type="scientific">Lipingzhangella rawalii</name>
    <dbReference type="NCBI Taxonomy" id="2055835"/>
    <lineage>
        <taxon>Bacteria</taxon>
        <taxon>Bacillati</taxon>
        <taxon>Actinomycetota</taxon>
        <taxon>Actinomycetes</taxon>
        <taxon>Streptosporangiales</taxon>
        <taxon>Nocardiopsidaceae</taxon>
        <taxon>Lipingzhangella</taxon>
    </lineage>
</organism>
<dbReference type="InterPro" id="IPR000412">
    <property type="entry name" value="ABC_2_transport"/>
</dbReference>
<dbReference type="PANTHER" id="PTHR43229:SF2">
    <property type="entry name" value="NODULATION PROTEIN J"/>
    <property type="match status" value="1"/>
</dbReference>
<dbReference type="RefSeq" id="WP_310913913.1">
    <property type="nucleotide sequence ID" value="NZ_JAVLVT010000010.1"/>
</dbReference>
<evidence type="ECO:0000256" key="5">
    <source>
        <dbReference type="ARBA" id="ARBA00023251"/>
    </source>
</evidence>
<evidence type="ECO:0000256" key="3">
    <source>
        <dbReference type="ARBA" id="ARBA00022989"/>
    </source>
</evidence>
<dbReference type="Proteomes" id="UP001250214">
    <property type="component" value="Unassembled WGS sequence"/>
</dbReference>
<feature type="domain" description="ABC transmembrane type-2" evidence="7">
    <location>
        <begin position="36"/>
        <end position="265"/>
    </location>
</feature>
<name>A0ABU2HAJ6_9ACTN</name>
<evidence type="ECO:0000256" key="2">
    <source>
        <dbReference type="ARBA" id="ARBA00022692"/>
    </source>
</evidence>
<dbReference type="InterPro" id="IPR047817">
    <property type="entry name" value="ABC2_TM_bact-type"/>
</dbReference>
<feature type="transmembrane region" description="Helical" evidence="6">
    <location>
        <begin position="114"/>
        <end position="138"/>
    </location>
</feature>
<dbReference type="PIRSF" id="PIRSF006648">
    <property type="entry name" value="DrrB"/>
    <property type="match status" value="1"/>
</dbReference>
<accession>A0ABU2HAJ6</accession>
<dbReference type="PANTHER" id="PTHR43229">
    <property type="entry name" value="NODULATION PROTEIN J"/>
    <property type="match status" value="1"/>
</dbReference>
<feature type="transmembrane region" description="Helical" evidence="6">
    <location>
        <begin position="37"/>
        <end position="60"/>
    </location>
</feature>
<sequence>MSAAVPRPAAIRVAGIGATSAAIATKTLRAFLRDAQVLVPTLLQGVLFFLVFRFVFAGAIDSGPLAYVDYMTPGIVTTAILFASTQAAVTVAYENTGGFTDRVLSLPVHRVGITLGRIGAHATTVTAAATTTLLAAVLTGFRPHAPTGQLAAAAGILILYAIAFAALFVALGSAASTPAAAQGLAFIAIPLTFVSSAIVPTTTMPSWLAAAADHQPLTPMIDTLRSLTQSDVIGNEPSTTAVALGWALGVTLGSVIAATALAARGAQPARIR</sequence>
<feature type="transmembrane region" description="Helical" evidence="6">
    <location>
        <begin position="179"/>
        <end position="199"/>
    </location>
</feature>
<evidence type="ECO:0000256" key="1">
    <source>
        <dbReference type="ARBA" id="ARBA00004141"/>
    </source>
</evidence>
<evidence type="ECO:0000256" key="4">
    <source>
        <dbReference type="ARBA" id="ARBA00023136"/>
    </source>
</evidence>
<keyword evidence="4 6" id="KW-0472">Membrane</keyword>
<keyword evidence="6" id="KW-1003">Cell membrane</keyword>
<protein>
    <recommendedName>
        <fullName evidence="6">Transport permease protein</fullName>
    </recommendedName>
</protein>
<gene>
    <name evidence="8" type="ORF">RIF23_18835</name>
</gene>
<feature type="transmembrane region" description="Helical" evidence="6">
    <location>
        <begin position="72"/>
        <end position="93"/>
    </location>
</feature>
<comment type="caution">
    <text evidence="8">The sequence shown here is derived from an EMBL/GenBank/DDBJ whole genome shotgun (WGS) entry which is preliminary data.</text>
</comment>
<keyword evidence="3 6" id="KW-1133">Transmembrane helix</keyword>
<keyword evidence="9" id="KW-1185">Reference proteome</keyword>
<feature type="transmembrane region" description="Helical" evidence="6">
    <location>
        <begin position="243"/>
        <end position="263"/>
    </location>
</feature>